<dbReference type="EMBL" id="AP027079">
    <property type="protein sequence ID" value="BDU69876.1"/>
    <property type="molecule type" value="Genomic_DNA"/>
</dbReference>
<gene>
    <name evidence="1" type="ORF">GETHOR_19770</name>
</gene>
<dbReference type="InterPro" id="IPR036473">
    <property type="entry name" value="Mopterin_CF_MoaD-rel_C_sf"/>
</dbReference>
<dbReference type="Gene3D" id="3.30.1370.80">
    <property type="entry name" value="Molybdopterin cofactor biosynthesis MoaD-related, C-terminal domain"/>
    <property type="match status" value="1"/>
</dbReference>
<reference evidence="2" key="1">
    <citation type="journal article" date="2023" name="Int. J. Syst. Evol. Microbiol.">
        <title>Mesoterricola silvestris gen. nov., sp. nov., Mesoterricola sediminis sp. nov., Geothrix oryzae sp. nov., Geothrix edaphica sp. nov., Geothrix rubra sp. nov., and Geothrix limicola sp. nov., six novel members of Acidobacteriota isolated from soils.</title>
        <authorList>
            <person name="Itoh H."/>
            <person name="Sugisawa Y."/>
            <person name="Mise K."/>
            <person name="Xu Z."/>
            <person name="Kuniyasu M."/>
            <person name="Ushijima N."/>
            <person name="Kawano K."/>
            <person name="Kobayashi E."/>
            <person name="Shiratori Y."/>
            <person name="Masuda Y."/>
            <person name="Senoo K."/>
        </authorList>
    </citation>
    <scope>NUCLEOTIDE SEQUENCE [LARGE SCALE GENOMIC DNA]</scope>
    <source>
        <strain evidence="2">Red222</strain>
    </source>
</reference>
<accession>A0ABM8DSJ0</accession>
<protein>
    <submittedName>
        <fullName evidence="1">Uncharacterized protein</fullName>
    </submittedName>
</protein>
<evidence type="ECO:0000313" key="2">
    <source>
        <dbReference type="Proteomes" id="UP001242010"/>
    </source>
</evidence>
<evidence type="ECO:0000313" key="1">
    <source>
        <dbReference type="EMBL" id="BDU69876.1"/>
    </source>
</evidence>
<name>A0ABM8DSJ0_9BACT</name>
<keyword evidence="2" id="KW-1185">Reference proteome</keyword>
<dbReference type="RefSeq" id="WP_286353597.1">
    <property type="nucleotide sequence ID" value="NZ_AP027079.1"/>
</dbReference>
<dbReference type="Proteomes" id="UP001242010">
    <property type="component" value="Chromosome"/>
</dbReference>
<organism evidence="1 2">
    <name type="scientific">Geothrix oryzae</name>
    <dbReference type="NCBI Taxonomy" id="2927975"/>
    <lineage>
        <taxon>Bacteria</taxon>
        <taxon>Pseudomonadati</taxon>
        <taxon>Acidobacteriota</taxon>
        <taxon>Holophagae</taxon>
        <taxon>Holophagales</taxon>
        <taxon>Holophagaceae</taxon>
        <taxon>Geothrix</taxon>
    </lineage>
</organism>
<proteinExistence type="predicted"/>
<sequence>MGIRLSLDMSIDREEFRRLLPGAVGAAPMREEGDTYSRVEGARRWRIRVTPLVEQRLGSLALPRHRVEIQLEGYPEDEAEAFLARFHRGFQRGGG</sequence>